<dbReference type="Proteomes" id="UP000646053">
    <property type="component" value="Unassembled WGS sequence"/>
</dbReference>
<protein>
    <submittedName>
        <fullName evidence="3">DNA starvation/stationary phase protection protein</fullName>
    </submittedName>
</protein>
<gene>
    <name evidence="3" type="ORF">GS601_13330</name>
</gene>
<dbReference type="AlphaFoldDB" id="A0A8J8CK51"/>
<dbReference type="Pfam" id="PF00210">
    <property type="entry name" value="Ferritin"/>
    <property type="match status" value="1"/>
</dbReference>
<accession>A0A8J8CK51</accession>
<dbReference type="InterPro" id="IPR002177">
    <property type="entry name" value="DPS_DNA-bd"/>
</dbReference>
<evidence type="ECO:0000256" key="1">
    <source>
        <dbReference type="ARBA" id="ARBA00009497"/>
    </source>
</evidence>
<dbReference type="EMBL" id="WVIE01000014">
    <property type="protein sequence ID" value="NDJ18261.1"/>
    <property type="molecule type" value="Genomic_DNA"/>
</dbReference>
<dbReference type="PANTHER" id="PTHR42932">
    <property type="entry name" value="GENERAL STRESS PROTEIN 20U"/>
    <property type="match status" value="1"/>
</dbReference>
<evidence type="ECO:0000313" key="3">
    <source>
        <dbReference type="EMBL" id="NDJ18261.1"/>
    </source>
</evidence>
<dbReference type="PIRSF" id="PIRSF005900">
    <property type="entry name" value="Dps"/>
    <property type="match status" value="1"/>
</dbReference>
<reference evidence="3" key="1">
    <citation type="submission" date="2019-12" db="EMBL/GenBank/DDBJ databases">
        <title>High-Quality draft genome sequences of three cyanobacteria isolated from the limestone walls of the Old Cathedral of Coimbra.</title>
        <authorList>
            <person name="Tiago I."/>
            <person name="Soares F."/>
            <person name="Portugal A."/>
        </authorList>
    </citation>
    <scope>NUCLEOTIDE SEQUENCE</scope>
    <source>
        <strain evidence="3">A</strain>
    </source>
</reference>
<comment type="caution">
    <text evidence="3">The sequence shown here is derived from an EMBL/GenBank/DDBJ whole genome shotgun (WGS) entry which is preliminary data.</text>
</comment>
<dbReference type="InterPro" id="IPR009078">
    <property type="entry name" value="Ferritin-like_SF"/>
</dbReference>
<dbReference type="InterPro" id="IPR012347">
    <property type="entry name" value="Ferritin-like"/>
</dbReference>
<keyword evidence="4" id="KW-1185">Reference proteome</keyword>
<evidence type="ECO:0000313" key="4">
    <source>
        <dbReference type="Proteomes" id="UP000646053"/>
    </source>
</evidence>
<evidence type="ECO:0000259" key="2">
    <source>
        <dbReference type="Pfam" id="PF00210"/>
    </source>
</evidence>
<dbReference type="CDD" id="cd01043">
    <property type="entry name" value="DPS"/>
    <property type="match status" value="1"/>
</dbReference>
<name>A0A8J8CK51_9CYAN</name>
<dbReference type="RefSeq" id="WP_162423782.1">
    <property type="nucleotide sequence ID" value="NZ_WVIE01000014.1"/>
</dbReference>
<proteinExistence type="inferred from homology"/>
<dbReference type="PANTHER" id="PTHR42932:SF1">
    <property type="entry name" value="GENERAL STRESS PROTEIN 20U"/>
    <property type="match status" value="1"/>
</dbReference>
<sequence length="178" mass="20237">MVNAQTIVRPYGQIVDNPVLLERSTTEPVCEGLNILFASFQALYLQYQKHHLVVEGAEFYSLHQFFQESYEEAQEHGHEIGERLDGLGGIPAVSFSTLSQLCCFTPEPDDAFNCRAMLEHDLSAEQAIITEVRRRAAQAESLGDRATRYLYEKILLTTENRAFHIHHFLAPDSLVLNR</sequence>
<dbReference type="InterPro" id="IPR008331">
    <property type="entry name" value="Ferritin_DPS_dom"/>
</dbReference>
<organism evidence="3 4">
    <name type="scientific">Myxacorys almedinensis A</name>
    <dbReference type="NCBI Taxonomy" id="2690445"/>
    <lineage>
        <taxon>Bacteria</taxon>
        <taxon>Bacillati</taxon>
        <taxon>Cyanobacteriota</taxon>
        <taxon>Cyanophyceae</taxon>
        <taxon>Leptolyngbyales</taxon>
        <taxon>Leptolyngbyaceae</taxon>
        <taxon>Myxacorys</taxon>
        <taxon>Myxacorys almedinensis</taxon>
    </lineage>
</organism>
<dbReference type="Gene3D" id="1.20.1260.10">
    <property type="match status" value="1"/>
</dbReference>
<feature type="domain" description="Ferritin/DPS" evidence="2">
    <location>
        <begin position="31"/>
        <end position="169"/>
    </location>
</feature>
<dbReference type="SUPFAM" id="SSF47240">
    <property type="entry name" value="Ferritin-like"/>
    <property type="match status" value="1"/>
</dbReference>
<comment type="similarity">
    <text evidence="1">Belongs to the Dps family.</text>
</comment>
<dbReference type="GO" id="GO:0008199">
    <property type="term" value="F:ferric iron binding"/>
    <property type="evidence" value="ECO:0007669"/>
    <property type="project" value="InterPro"/>
</dbReference>